<dbReference type="AlphaFoldDB" id="A0A9N9MQN6"/>
<accession>A0A9N9MQN6</accession>
<keyword evidence="3" id="KW-1185">Reference proteome</keyword>
<feature type="transmembrane region" description="Helical" evidence="1">
    <location>
        <begin position="44"/>
        <end position="66"/>
    </location>
</feature>
<evidence type="ECO:0000256" key="1">
    <source>
        <dbReference type="SAM" id="Phobius"/>
    </source>
</evidence>
<proteinExistence type="predicted"/>
<sequence>MKVEVQVLPILHHWIKHCYLIAASMTPILKSAVTKSHIIQIGEVLFTSFLNLVFLIIIIGNTLGYFMDNFAVPMKRNHCSFVLS</sequence>
<name>A0A9N9MQN6_9CUCU</name>
<gene>
    <name evidence="2" type="ORF">CEUTPL_LOCUS8216</name>
</gene>
<evidence type="ECO:0000313" key="2">
    <source>
        <dbReference type="EMBL" id="CAG9767657.1"/>
    </source>
</evidence>
<organism evidence="2 3">
    <name type="scientific">Ceutorhynchus assimilis</name>
    <name type="common">cabbage seed weevil</name>
    <dbReference type="NCBI Taxonomy" id="467358"/>
    <lineage>
        <taxon>Eukaryota</taxon>
        <taxon>Metazoa</taxon>
        <taxon>Ecdysozoa</taxon>
        <taxon>Arthropoda</taxon>
        <taxon>Hexapoda</taxon>
        <taxon>Insecta</taxon>
        <taxon>Pterygota</taxon>
        <taxon>Neoptera</taxon>
        <taxon>Endopterygota</taxon>
        <taxon>Coleoptera</taxon>
        <taxon>Polyphaga</taxon>
        <taxon>Cucujiformia</taxon>
        <taxon>Curculionidae</taxon>
        <taxon>Ceutorhynchinae</taxon>
        <taxon>Ceutorhynchus</taxon>
    </lineage>
</organism>
<dbReference type="EMBL" id="OU892280">
    <property type="protein sequence ID" value="CAG9767657.1"/>
    <property type="molecule type" value="Genomic_DNA"/>
</dbReference>
<keyword evidence="1" id="KW-0812">Transmembrane</keyword>
<evidence type="ECO:0000313" key="3">
    <source>
        <dbReference type="Proteomes" id="UP001152799"/>
    </source>
</evidence>
<protein>
    <submittedName>
        <fullName evidence="2">Uncharacterized protein</fullName>
    </submittedName>
</protein>
<dbReference type="Proteomes" id="UP001152799">
    <property type="component" value="Chromosome 4"/>
</dbReference>
<keyword evidence="1" id="KW-1133">Transmembrane helix</keyword>
<reference evidence="2" key="1">
    <citation type="submission" date="2022-01" db="EMBL/GenBank/DDBJ databases">
        <authorList>
            <person name="King R."/>
        </authorList>
    </citation>
    <scope>NUCLEOTIDE SEQUENCE</scope>
</reference>
<keyword evidence="1" id="KW-0472">Membrane</keyword>